<dbReference type="Pfam" id="PF00512">
    <property type="entry name" value="HisKA"/>
    <property type="match status" value="1"/>
</dbReference>
<name>A0ABW4WVN4_9BACT</name>
<dbReference type="SMART" id="SM00388">
    <property type="entry name" value="HisKA"/>
    <property type="match status" value="1"/>
</dbReference>
<reference evidence="8" key="1">
    <citation type="journal article" date="2019" name="Int. J. Syst. Evol. Microbiol.">
        <title>The Global Catalogue of Microorganisms (GCM) 10K type strain sequencing project: providing services to taxonomists for standard genome sequencing and annotation.</title>
        <authorList>
            <consortium name="The Broad Institute Genomics Platform"/>
            <consortium name="The Broad Institute Genome Sequencing Center for Infectious Disease"/>
            <person name="Wu L."/>
            <person name="Ma J."/>
        </authorList>
    </citation>
    <scope>NUCLEOTIDE SEQUENCE [LARGE SCALE GENOMIC DNA]</scope>
    <source>
        <strain evidence="8">JCM 16545</strain>
    </source>
</reference>
<dbReference type="EMBL" id="JBHUHV010000022">
    <property type="protein sequence ID" value="MFD2066743.1"/>
    <property type="molecule type" value="Genomic_DNA"/>
</dbReference>
<dbReference type="InterPro" id="IPR036097">
    <property type="entry name" value="HisK_dim/P_sf"/>
</dbReference>
<evidence type="ECO:0000313" key="7">
    <source>
        <dbReference type="EMBL" id="MFD2066743.1"/>
    </source>
</evidence>
<dbReference type="InterPro" id="IPR035965">
    <property type="entry name" value="PAS-like_dom_sf"/>
</dbReference>
<dbReference type="InterPro" id="IPR000014">
    <property type="entry name" value="PAS"/>
</dbReference>
<dbReference type="Gene3D" id="3.30.450.20">
    <property type="entry name" value="PAS domain"/>
    <property type="match status" value="1"/>
</dbReference>
<evidence type="ECO:0000256" key="3">
    <source>
        <dbReference type="ARBA" id="ARBA00022553"/>
    </source>
</evidence>
<dbReference type="PANTHER" id="PTHR43304:SF1">
    <property type="entry name" value="PAC DOMAIN-CONTAINING PROTEIN"/>
    <property type="match status" value="1"/>
</dbReference>
<evidence type="ECO:0000256" key="2">
    <source>
        <dbReference type="ARBA" id="ARBA00012438"/>
    </source>
</evidence>
<dbReference type="RefSeq" id="WP_229960661.1">
    <property type="nucleotide sequence ID" value="NZ_JAJJWI010000008.1"/>
</dbReference>
<dbReference type="InterPro" id="IPR013655">
    <property type="entry name" value="PAS_fold_3"/>
</dbReference>
<organism evidence="7 8">
    <name type="scientific">Pontibacter silvestris</name>
    <dbReference type="NCBI Taxonomy" id="2305183"/>
    <lineage>
        <taxon>Bacteria</taxon>
        <taxon>Pseudomonadati</taxon>
        <taxon>Bacteroidota</taxon>
        <taxon>Cytophagia</taxon>
        <taxon>Cytophagales</taxon>
        <taxon>Hymenobacteraceae</taxon>
        <taxon>Pontibacter</taxon>
    </lineage>
</organism>
<dbReference type="PANTHER" id="PTHR43304">
    <property type="entry name" value="PHYTOCHROME-LIKE PROTEIN CPH1"/>
    <property type="match status" value="1"/>
</dbReference>
<gene>
    <name evidence="7" type="ORF">ACFSKU_07590</name>
</gene>
<comment type="catalytic activity">
    <reaction evidence="1">
        <text>ATP + protein L-histidine = ADP + protein N-phospho-L-histidine.</text>
        <dbReference type="EC" id="2.7.13.3"/>
    </reaction>
</comment>
<keyword evidence="5" id="KW-0418">Kinase</keyword>
<keyword evidence="3" id="KW-0597">Phosphoprotein</keyword>
<dbReference type="CDD" id="cd00130">
    <property type="entry name" value="PAS"/>
    <property type="match status" value="1"/>
</dbReference>
<feature type="domain" description="Signal transduction histidine kinase dimerisation/phosphoacceptor" evidence="6">
    <location>
        <begin position="134"/>
        <end position="203"/>
    </location>
</feature>
<dbReference type="InterPro" id="IPR052162">
    <property type="entry name" value="Sensor_kinase/Photoreceptor"/>
</dbReference>
<keyword evidence="8" id="KW-1185">Reference proteome</keyword>
<proteinExistence type="predicted"/>
<sequence>MASEKSALDVLLTFTKGTDLIAFAFDIASTQFTFLNPAFEKLWNRSHRTVMNDPTSLWKSIHQEDRLHVQQVYHELQEGVLINDIEFRIILRNKSQRWVCLRPRMTEEGLIIGYAQDITAQKEYNDVLKKYSNKKNAILNILSHDLAGPLANIQALSAMLGDNIKDDAELKQMQQVISIIERSSKQGIQLIQDFVKQEFLESANVELIKRRVDLVIKLKEMMQEYRASPLINFPFCYSD</sequence>
<comment type="caution">
    <text evidence="7">The sequence shown here is derived from an EMBL/GenBank/DDBJ whole genome shotgun (WGS) entry which is preliminary data.</text>
</comment>
<dbReference type="SUPFAM" id="SSF55785">
    <property type="entry name" value="PYP-like sensor domain (PAS domain)"/>
    <property type="match status" value="1"/>
</dbReference>
<evidence type="ECO:0000256" key="4">
    <source>
        <dbReference type="ARBA" id="ARBA00022679"/>
    </source>
</evidence>
<evidence type="ECO:0000256" key="5">
    <source>
        <dbReference type="ARBA" id="ARBA00022777"/>
    </source>
</evidence>
<dbReference type="InterPro" id="IPR003661">
    <property type="entry name" value="HisK_dim/P_dom"/>
</dbReference>
<dbReference type="Gene3D" id="1.10.287.130">
    <property type="match status" value="1"/>
</dbReference>
<evidence type="ECO:0000313" key="8">
    <source>
        <dbReference type="Proteomes" id="UP001597369"/>
    </source>
</evidence>
<accession>A0ABW4WVN4</accession>
<keyword evidence="4" id="KW-0808">Transferase</keyword>
<dbReference type="SUPFAM" id="SSF47384">
    <property type="entry name" value="Homodimeric domain of signal transducing histidine kinase"/>
    <property type="match status" value="1"/>
</dbReference>
<protein>
    <recommendedName>
        <fullName evidence="2">histidine kinase</fullName>
        <ecNumber evidence="2">2.7.13.3</ecNumber>
    </recommendedName>
</protein>
<dbReference type="Pfam" id="PF08447">
    <property type="entry name" value="PAS_3"/>
    <property type="match status" value="1"/>
</dbReference>
<dbReference type="Proteomes" id="UP001597369">
    <property type="component" value="Unassembled WGS sequence"/>
</dbReference>
<dbReference type="EC" id="2.7.13.3" evidence="2"/>
<evidence type="ECO:0000259" key="6">
    <source>
        <dbReference type="SMART" id="SM00388"/>
    </source>
</evidence>
<evidence type="ECO:0000256" key="1">
    <source>
        <dbReference type="ARBA" id="ARBA00000085"/>
    </source>
</evidence>